<reference evidence="11" key="1">
    <citation type="journal article" date="2013" name="Genetics">
        <title>The draft genome and transcriptome of Panagrellus redivivus are shaped by the harsh demands of a free-living lifestyle.</title>
        <authorList>
            <person name="Srinivasan J."/>
            <person name="Dillman A.R."/>
            <person name="Macchietto M.G."/>
            <person name="Heikkinen L."/>
            <person name="Lakso M."/>
            <person name="Fracchia K.M."/>
            <person name="Antoshechkin I."/>
            <person name="Mortazavi A."/>
            <person name="Wong G."/>
            <person name="Sternberg P.W."/>
        </authorList>
    </citation>
    <scope>NUCLEOTIDE SEQUENCE [LARGE SCALE GENOMIC DNA]</scope>
    <source>
        <strain evidence="11">MT8872</strain>
    </source>
</reference>
<dbReference type="InterPro" id="IPR017970">
    <property type="entry name" value="Homeobox_CS"/>
</dbReference>
<keyword evidence="11" id="KW-1185">Reference proteome</keyword>
<evidence type="ECO:0000259" key="10">
    <source>
        <dbReference type="PROSITE" id="PS50071"/>
    </source>
</evidence>
<evidence type="ECO:0000256" key="3">
    <source>
        <dbReference type="ARBA" id="ARBA00022473"/>
    </source>
</evidence>
<comment type="similarity">
    <text evidence="2">Belongs to the paired homeobox family. Bicoid subfamily.</text>
</comment>
<dbReference type="GO" id="GO:0000978">
    <property type="term" value="F:RNA polymerase II cis-regulatory region sequence-specific DNA binding"/>
    <property type="evidence" value="ECO:0007669"/>
    <property type="project" value="TreeGrafter"/>
</dbReference>
<dbReference type="GO" id="GO:0000981">
    <property type="term" value="F:DNA-binding transcription factor activity, RNA polymerase II-specific"/>
    <property type="evidence" value="ECO:0007669"/>
    <property type="project" value="InterPro"/>
</dbReference>
<evidence type="ECO:0000256" key="4">
    <source>
        <dbReference type="ARBA" id="ARBA00023125"/>
    </source>
</evidence>
<dbReference type="SMART" id="SM00389">
    <property type="entry name" value="HOX"/>
    <property type="match status" value="1"/>
</dbReference>
<organism evidence="11 12">
    <name type="scientific">Panagrellus redivivus</name>
    <name type="common">Microworm</name>
    <dbReference type="NCBI Taxonomy" id="6233"/>
    <lineage>
        <taxon>Eukaryota</taxon>
        <taxon>Metazoa</taxon>
        <taxon>Ecdysozoa</taxon>
        <taxon>Nematoda</taxon>
        <taxon>Chromadorea</taxon>
        <taxon>Rhabditida</taxon>
        <taxon>Tylenchina</taxon>
        <taxon>Panagrolaimomorpha</taxon>
        <taxon>Panagrolaimoidea</taxon>
        <taxon>Panagrolaimidae</taxon>
        <taxon>Panagrellus</taxon>
    </lineage>
</organism>
<dbReference type="FunFam" id="1.10.10.60:FF:000679">
    <property type="entry name" value="Homeobox protein aristaless"/>
    <property type="match status" value="1"/>
</dbReference>
<evidence type="ECO:0000256" key="9">
    <source>
        <dbReference type="SAM" id="MobiDB-lite"/>
    </source>
</evidence>
<dbReference type="PROSITE" id="PS00027">
    <property type="entry name" value="HOMEOBOX_1"/>
    <property type="match status" value="1"/>
</dbReference>
<dbReference type="PANTHER" id="PTHR45882:SF3">
    <property type="entry name" value="PITUITARY HOMEOBOX HOMOLOG PTX1"/>
    <property type="match status" value="1"/>
</dbReference>
<evidence type="ECO:0000256" key="5">
    <source>
        <dbReference type="ARBA" id="ARBA00023155"/>
    </source>
</evidence>
<dbReference type="Gene3D" id="1.10.10.60">
    <property type="entry name" value="Homeodomain-like"/>
    <property type="match status" value="1"/>
</dbReference>
<dbReference type="InterPro" id="IPR001356">
    <property type="entry name" value="HD"/>
</dbReference>
<feature type="region of interest" description="Disordered" evidence="9">
    <location>
        <begin position="101"/>
        <end position="146"/>
    </location>
</feature>
<dbReference type="AlphaFoldDB" id="A0A7E4V8S6"/>
<reference evidence="12" key="2">
    <citation type="submission" date="2020-10" db="UniProtKB">
        <authorList>
            <consortium name="WormBaseParasite"/>
        </authorList>
    </citation>
    <scope>IDENTIFICATION</scope>
</reference>
<dbReference type="PANTHER" id="PTHR45882">
    <property type="entry name" value="PITUITARY HOMEOBOX HOMOLOG PTX1"/>
    <property type="match status" value="1"/>
</dbReference>
<dbReference type="Pfam" id="PF00046">
    <property type="entry name" value="Homeodomain"/>
    <property type="match status" value="1"/>
</dbReference>
<dbReference type="PROSITE" id="PS50071">
    <property type="entry name" value="HOMEOBOX_2"/>
    <property type="match status" value="1"/>
</dbReference>
<accession>A0A7E4V8S6</accession>
<protein>
    <submittedName>
        <fullName evidence="12">Homeobox domain-containing protein</fullName>
    </submittedName>
</protein>
<sequence>MDLNGDSTFGFSAAAHLIGALDASSTGTTATPVAYDPHLQCPAFPGYGTGSSFGQLPSFSSHDPFCSMSSLSFAGSSFASHGLHNPHYADEINNALAPPVMLSNTGIPPAMEKKTSDKKTSSKKSSKTETSKNQAALLQNQKTRRQRTHFTAYQLAELEHFFSRNKYPDMATREELATRISLSEARVRVWFKNRRAKFRKREKPLQSMPSTDVKAISAAAAVAATTNRPQTMAAIFEDNSTVYNGNDWNPQYPPTSKSLAAAASATPFQWNQQLSSNIQLPAVVAQHIQTSTQDNGQNSTVSTSQSSLYSPLACSNSSTTSSLTRSPAHVAKIDSNSFNNASMTSAFSCSDYFSPYIHSPSSFTAPITFPQYPTYHNTL</sequence>
<evidence type="ECO:0000256" key="6">
    <source>
        <dbReference type="ARBA" id="ARBA00023242"/>
    </source>
</evidence>
<feature type="domain" description="Homeobox" evidence="10">
    <location>
        <begin position="141"/>
        <end position="201"/>
    </location>
</feature>
<dbReference type="CDD" id="cd00086">
    <property type="entry name" value="homeodomain"/>
    <property type="match status" value="1"/>
</dbReference>
<evidence type="ECO:0000256" key="8">
    <source>
        <dbReference type="RuleBase" id="RU000682"/>
    </source>
</evidence>
<keyword evidence="3" id="KW-0217">Developmental protein</keyword>
<feature type="DNA-binding region" description="Homeobox" evidence="7">
    <location>
        <begin position="143"/>
        <end position="202"/>
    </location>
</feature>
<evidence type="ECO:0000256" key="7">
    <source>
        <dbReference type="PROSITE-ProRule" id="PRU00108"/>
    </source>
</evidence>
<dbReference type="GO" id="GO:0005634">
    <property type="term" value="C:nucleus"/>
    <property type="evidence" value="ECO:0007669"/>
    <property type="project" value="UniProtKB-SubCell"/>
</dbReference>
<keyword evidence="6 7" id="KW-0539">Nucleus</keyword>
<dbReference type="GO" id="GO:0030182">
    <property type="term" value="P:neuron differentiation"/>
    <property type="evidence" value="ECO:0007669"/>
    <property type="project" value="UniProtKB-ARBA"/>
</dbReference>
<dbReference type="WBParaSite" id="Pan_g17942.t1">
    <property type="protein sequence ID" value="Pan_g17942.t1"/>
    <property type="gene ID" value="Pan_g17942"/>
</dbReference>
<keyword evidence="5 7" id="KW-0371">Homeobox</keyword>
<evidence type="ECO:0000256" key="1">
    <source>
        <dbReference type="ARBA" id="ARBA00004123"/>
    </source>
</evidence>
<comment type="subcellular location">
    <subcellularLocation>
        <location evidence="1 7 8">Nucleus</location>
    </subcellularLocation>
</comment>
<evidence type="ECO:0000313" key="12">
    <source>
        <dbReference type="WBParaSite" id="Pan_g17942.t1"/>
    </source>
</evidence>
<evidence type="ECO:0000313" key="11">
    <source>
        <dbReference type="Proteomes" id="UP000492821"/>
    </source>
</evidence>
<feature type="compositionally biased region" description="Basic and acidic residues" evidence="9">
    <location>
        <begin position="111"/>
        <end position="130"/>
    </location>
</feature>
<keyword evidence="4 7" id="KW-0238">DNA-binding</keyword>
<evidence type="ECO:0000256" key="2">
    <source>
        <dbReference type="ARBA" id="ARBA00006503"/>
    </source>
</evidence>
<dbReference type="SUPFAM" id="SSF46689">
    <property type="entry name" value="Homeodomain-like"/>
    <property type="match status" value="1"/>
</dbReference>
<dbReference type="GO" id="GO:0009653">
    <property type="term" value="P:anatomical structure morphogenesis"/>
    <property type="evidence" value="ECO:0007669"/>
    <property type="project" value="TreeGrafter"/>
</dbReference>
<dbReference type="InterPro" id="IPR009057">
    <property type="entry name" value="Homeodomain-like_sf"/>
</dbReference>
<proteinExistence type="inferred from homology"/>
<name>A0A7E4V8S6_PANRE</name>
<dbReference type="Proteomes" id="UP000492821">
    <property type="component" value="Unassembled WGS sequence"/>
</dbReference>